<reference evidence="1" key="1">
    <citation type="journal article" date="2019" name="Sci. Rep.">
        <title>Draft genome of Tanacetum cinerariifolium, the natural source of mosquito coil.</title>
        <authorList>
            <person name="Yamashiro T."/>
            <person name="Shiraishi A."/>
            <person name="Satake H."/>
            <person name="Nakayama K."/>
        </authorList>
    </citation>
    <scope>NUCLEOTIDE SEQUENCE</scope>
</reference>
<protein>
    <recommendedName>
        <fullName evidence="2">Reverse transcriptase domain-containing protein</fullName>
    </recommendedName>
</protein>
<name>A0A699KP07_TANCI</name>
<dbReference type="EMBL" id="BKCJ010527366">
    <property type="protein sequence ID" value="GFA98400.1"/>
    <property type="molecule type" value="Genomic_DNA"/>
</dbReference>
<accession>A0A699KP07</accession>
<gene>
    <name evidence="1" type="ORF">Tci_670372</name>
</gene>
<evidence type="ECO:0000313" key="1">
    <source>
        <dbReference type="EMBL" id="GFA98400.1"/>
    </source>
</evidence>
<comment type="caution">
    <text evidence="1">The sequence shown here is derived from an EMBL/GenBank/DDBJ whole genome shotgun (WGS) entry which is preliminary data.</text>
</comment>
<evidence type="ECO:0008006" key="2">
    <source>
        <dbReference type="Google" id="ProtNLM"/>
    </source>
</evidence>
<dbReference type="AlphaFoldDB" id="A0A699KP07"/>
<sequence>MAFYRNSCICPRSGMILFEETDNSLLDSFSPEFETFCDHMEETRSDNTTTHVNDSLPKYDSFCFEIEPDQERLINAVKNKSSDDLTKDPLLEEADLFLSDNSIPPGFENFSDDAEGGIHFLEELLINDSVPFPINESPESNFDNPSIPRPPLEPPDFENDVGEEILVVMNDELECLRNEFDDENYFSFMFAKVFSFLSAKSEDTIVDPGISV</sequence>
<proteinExistence type="predicted"/>
<organism evidence="1">
    <name type="scientific">Tanacetum cinerariifolium</name>
    <name type="common">Dalmatian daisy</name>
    <name type="synonym">Chrysanthemum cinerariifolium</name>
    <dbReference type="NCBI Taxonomy" id="118510"/>
    <lineage>
        <taxon>Eukaryota</taxon>
        <taxon>Viridiplantae</taxon>
        <taxon>Streptophyta</taxon>
        <taxon>Embryophyta</taxon>
        <taxon>Tracheophyta</taxon>
        <taxon>Spermatophyta</taxon>
        <taxon>Magnoliopsida</taxon>
        <taxon>eudicotyledons</taxon>
        <taxon>Gunneridae</taxon>
        <taxon>Pentapetalae</taxon>
        <taxon>asterids</taxon>
        <taxon>campanulids</taxon>
        <taxon>Asterales</taxon>
        <taxon>Asteraceae</taxon>
        <taxon>Asteroideae</taxon>
        <taxon>Anthemideae</taxon>
        <taxon>Anthemidinae</taxon>
        <taxon>Tanacetum</taxon>
    </lineage>
</organism>